<dbReference type="PANTHER" id="PTHR11475:SF4">
    <property type="entry name" value="CHORION PEROXIDASE"/>
    <property type="match status" value="1"/>
</dbReference>
<gene>
    <name evidence="5" type="primary">Pxdn</name>
    <name evidence="5" type="ORF">Anas_03786</name>
</gene>
<dbReference type="SUPFAM" id="SSF48113">
    <property type="entry name" value="Heme-dependent peroxidases"/>
    <property type="match status" value="1"/>
</dbReference>
<dbReference type="InterPro" id="IPR037120">
    <property type="entry name" value="Haem_peroxidase_sf_animal"/>
</dbReference>
<dbReference type="AlphaFoldDB" id="A0A5N5TPN2"/>
<comment type="caution">
    <text evidence="5">The sequence shown here is derived from an EMBL/GenBank/DDBJ whole genome shotgun (WGS) entry which is preliminary data.</text>
</comment>
<organism evidence="5 6">
    <name type="scientific">Armadillidium nasatum</name>
    <dbReference type="NCBI Taxonomy" id="96803"/>
    <lineage>
        <taxon>Eukaryota</taxon>
        <taxon>Metazoa</taxon>
        <taxon>Ecdysozoa</taxon>
        <taxon>Arthropoda</taxon>
        <taxon>Crustacea</taxon>
        <taxon>Multicrustacea</taxon>
        <taxon>Malacostraca</taxon>
        <taxon>Eumalacostraca</taxon>
        <taxon>Peracarida</taxon>
        <taxon>Isopoda</taxon>
        <taxon>Oniscidea</taxon>
        <taxon>Crinocheta</taxon>
        <taxon>Armadillidiidae</taxon>
        <taxon>Armadillidium</taxon>
    </lineage>
</organism>
<evidence type="ECO:0000256" key="3">
    <source>
        <dbReference type="ARBA" id="ARBA00022559"/>
    </source>
</evidence>
<dbReference type="GO" id="GO:0004601">
    <property type="term" value="F:peroxidase activity"/>
    <property type="evidence" value="ECO:0007669"/>
    <property type="project" value="UniProtKB-KW"/>
</dbReference>
<dbReference type="Gene3D" id="1.10.640.10">
    <property type="entry name" value="Haem peroxidase domain superfamily, animal type"/>
    <property type="match status" value="1"/>
</dbReference>
<dbReference type="PROSITE" id="PS50292">
    <property type="entry name" value="PEROXIDASE_3"/>
    <property type="match status" value="1"/>
</dbReference>
<dbReference type="EMBL" id="SEYY01000048">
    <property type="protein sequence ID" value="KAB7508137.1"/>
    <property type="molecule type" value="Genomic_DNA"/>
</dbReference>
<reference evidence="5 6" key="1">
    <citation type="journal article" date="2019" name="PLoS Biol.">
        <title>Sex chromosomes control vertical transmission of feminizing Wolbachia symbionts in an isopod.</title>
        <authorList>
            <person name="Becking T."/>
            <person name="Chebbi M.A."/>
            <person name="Giraud I."/>
            <person name="Moumen B."/>
            <person name="Laverre T."/>
            <person name="Caubet Y."/>
            <person name="Peccoud J."/>
            <person name="Gilbert C."/>
            <person name="Cordaux R."/>
        </authorList>
    </citation>
    <scope>NUCLEOTIDE SEQUENCE [LARGE SCALE GENOMIC DNA]</scope>
    <source>
        <strain evidence="5">ANa2</strain>
        <tissue evidence="5">Whole body excluding digestive tract and cuticle</tissue>
    </source>
</reference>
<dbReference type="InterPro" id="IPR019791">
    <property type="entry name" value="Haem_peroxidase_animal"/>
</dbReference>
<evidence type="ECO:0000256" key="1">
    <source>
        <dbReference type="ARBA" id="ARBA00004613"/>
    </source>
</evidence>
<dbReference type="PRINTS" id="PR00457">
    <property type="entry name" value="ANPEROXIDASE"/>
</dbReference>
<dbReference type="PANTHER" id="PTHR11475">
    <property type="entry name" value="OXIDASE/PEROXIDASE"/>
    <property type="match status" value="1"/>
</dbReference>
<evidence type="ECO:0000256" key="2">
    <source>
        <dbReference type="ARBA" id="ARBA00022525"/>
    </source>
</evidence>
<dbReference type="GO" id="GO:0006979">
    <property type="term" value="P:response to oxidative stress"/>
    <property type="evidence" value="ECO:0007669"/>
    <property type="project" value="InterPro"/>
</dbReference>
<proteinExistence type="predicted"/>
<evidence type="ECO:0000313" key="5">
    <source>
        <dbReference type="EMBL" id="KAB7508137.1"/>
    </source>
</evidence>
<dbReference type="Proteomes" id="UP000326759">
    <property type="component" value="Unassembled WGS sequence"/>
</dbReference>
<evidence type="ECO:0000313" key="6">
    <source>
        <dbReference type="Proteomes" id="UP000326759"/>
    </source>
</evidence>
<dbReference type="OrthoDB" id="6505174at2759"/>
<name>A0A5N5TPN2_9CRUS</name>
<accession>A0A5N5TPN2</accession>
<sequence>MMNVPFGCAEQMNQVTHWLDTSTIYGSTLKEQLSLREPGTGYLRASEGNLLPYQSKRTFDCGAAEGTHCFLAGDFRVNEQPGLTNMHIIWLREHNRIARIFHTINPQWSPEAVFQETRRVIIAQFQHIIYNEWLPIVVG</sequence>
<dbReference type="Pfam" id="PF03098">
    <property type="entry name" value="An_peroxidase"/>
    <property type="match status" value="1"/>
</dbReference>
<keyword evidence="4" id="KW-0325">Glycoprotein</keyword>
<keyword evidence="3" id="KW-0560">Oxidoreductase</keyword>
<evidence type="ECO:0000256" key="4">
    <source>
        <dbReference type="ARBA" id="ARBA00023180"/>
    </source>
</evidence>
<keyword evidence="3" id="KW-0575">Peroxidase</keyword>
<comment type="subcellular location">
    <subcellularLocation>
        <location evidence="1">Secreted</location>
    </subcellularLocation>
</comment>
<dbReference type="GO" id="GO:0020037">
    <property type="term" value="F:heme binding"/>
    <property type="evidence" value="ECO:0007669"/>
    <property type="project" value="InterPro"/>
</dbReference>
<keyword evidence="2" id="KW-0964">Secreted</keyword>
<dbReference type="GO" id="GO:0005576">
    <property type="term" value="C:extracellular region"/>
    <property type="evidence" value="ECO:0007669"/>
    <property type="project" value="UniProtKB-SubCell"/>
</dbReference>
<keyword evidence="6" id="KW-1185">Reference proteome</keyword>
<dbReference type="InterPro" id="IPR010255">
    <property type="entry name" value="Haem_peroxidase_sf"/>
</dbReference>
<protein>
    <submittedName>
        <fullName evidence="5">Peroxidasin-like protein</fullName>
    </submittedName>
</protein>